<dbReference type="PANTHER" id="PTHR30405:SF26">
    <property type="entry name" value="TRANSPOSASE, PROBABLY IS605-TNPB FAMILY"/>
    <property type="match status" value="1"/>
</dbReference>
<comment type="caution">
    <text evidence="9">The sequence shown here is derived from an EMBL/GenBank/DDBJ whole genome shotgun (WGS) entry which is preliminary data.</text>
</comment>
<keyword evidence="5" id="KW-0233">DNA recombination</keyword>
<evidence type="ECO:0000259" key="8">
    <source>
        <dbReference type="Pfam" id="PF07282"/>
    </source>
</evidence>
<proteinExistence type="inferred from homology"/>
<evidence type="ECO:0000256" key="2">
    <source>
        <dbReference type="ARBA" id="ARBA00011044"/>
    </source>
</evidence>
<keyword evidence="4" id="KW-0238">DNA-binding</keyword>
<evidence type="ECO:0000256" key="6">
    <source>
        <dbReference type="SAM" id="MobiDB-lite"/>
    </source>
</evidence>
<evidence type="ECO:0000256" key="1">
    <source>
        <dbReference type="ARBA" id="ARBA00008761"/>
    </source>
</evidence>
<feature type="region of interest" description="Disordered" evidence="6">
    <location>
        <begin position="436"/>
        <end position="460"/>
    </location>
</feature>
<evidence type="ECO:0000256" key="4">
    <source>
        <dbReference type="ARBA" id="ARBA00023125"/>
    </source>
</evidence>
<dbReference type="AlphaFoldDB" id="A0A830GQY2"/>
<dbReference type="NCBIfam" id="NF040570">
    <property type="entry name" value="guided_TnpB"/>
    <property type="match status" value="1"/>
</dbReference>
<feature type="domain" description="Cas12f1-like TNB" evidence="8">
    <location>
        <begin position="347"/>
        <end position="408"/>
    </location>
</feature>
<evidence type="ECO:0000256" key="3">
    <source>
        <dbReference type="ARBA" id="ARBA00022578"/>
    </source>
</evidence>
<keyword evidence="10" id="KW-1185">Reference proteome</keyword>
<dbReference type="Pfam" id="PF07282">
    <property type="entry name" value="Cas12f1-like_TNB"/>
    <property type="match status" value="1"/>
</dbReference>
<dbReference type="RefSeq" id="WP_189000537.1">
    <property type="nucleotide sequence ID" value="NZ_BMOU01000006.1"/>
</dbReference>
<evidence type="ECO:0000259" key="7">
    <source>
        <dbReference type="Pfam" id="PF01385"/>
    </source>
</evidence>
<evidence type="ECO:0000313" key="9">
    <source>
        <dbReference type="EMBL" id="GGO00194.1"/>
    </source>
</evidence>
<dbReference type="EMBL" id="BMOU01000006">
    <property type="protein sequence ID" value="GGO00194.1"/>
    <property type="molecule type" value="Genomic_DNA"/>
</dbReference>
<dbReference type="Proteomes" id="UP000605784">
    <property type="component" value="Unassembled WGS sequence"/>
</dbReference>
<dbReference type="InterPro" id="IPR051399">
    <property type="entry name" value="RNA-guided_DNA_endo/Transpos"/>
</dbReference>
<dbReference type="Pfam" id="PF01385">
    <property type="entry name" value="OrfB_IS605"/>
    <property type="match status" value="1"/>
</dbReference>
<feature type="compositionally biased region" description="Polar residues" evidence="6">
    <location>
        <begin position="451"/>
        <end position="460"/>
    </location>
</feature>
<accession>A0A830GQY2</accession>
<name>A0A830GQY2_9EURY</name>
<reference evidence="9" key="2">
    <citation type="submission" date="2020-09" db="EMBL/GenBank/DDBJ databases">
        <authorList>
            <person name="Sun Q."/>
            <person name="Ohkuma M."/>
        </authorList>
    </citation>
    <scope>NUCLEOTIDE SEQUENCE</scope>
    <source>
        <strain evidence="9">JCM 17820</strain>
    </source>
</reference>
<reference evidence="9" key="1">
    <citation type="journal article" date="2014" name="Int. J. Syst. Evol. Microbiol.">
        <title>Complete genome sequence of Corynebacterium casei LMG S-19264T (=DSM 44701T), isolated from a smear-ripened cheese.</title>
        <authorList>
            <consortium name="US DOE Joint Genome Institute (JGI-PGF)"/>
            <person name="Walter F."/>
            <person name="Albersmeier A."/>
            <person name="Kalinowski J."/>
            <person name="Ruckert C."/>
        </authorList>
    </citation>
    <scope>NUCLEOTIDE SEQUENCE</scope>
    <source>
        <strain evidence="9">JCM 17820</strain>
    </source>
</reference>
<protein>
    <submittedName>
        <fullName evidence="9">Transposase</fullName>
    </submittedName>
</protein>
<organism evidence="9 10">
    <name type="scientific">Haloarcula pellucida</name>
    <dbReference type="NCBI Taxonomy" id="1427151"/>
    <lineage>
        <taxon>Archaea</taxon>
        <taxon>Methanobacteriati</taxon>
        <taxon>Methanobacteriota</taxon>
        <taxon>Stenosarchaea group</taxon>
        <taxon>Halobacteria</taxon>
        <taxon>Halobacteriales</taxon>
        <taxon>Haloarculaceae</taxon>
        <taxon>Haloarcula</taxon>
    </lineage>
</organism>
<dbReference type="GO" id="GO:0032196">
    <property type="term" value="P:transposition"/>
    <property type="evidence" value="ECO:0007669"/>
    <property type="project" value="UniProtKB-KW"/>
</dbReference>
<comment type="similarity">
    <text evidence="2">In the N-terminal section; belongs to the transposase 2 family.</text>
</comment>
<sequence length="460" mass="53289">MKRANTFEVVPQTENDKECLLRLLDASASLWNELTYERRQNYFGDGDVWDTSEYRGQYNGVVGSATVQQVTRKNSEAWRSFFALKEKSKDANPPSYWGNEGDGRELRTYIRNNQYTIQWGKRSRLEIPVGQELKDEYGLGYHERLRLEVRGNPKWDGKQGRLELEYDEVSDTFRAFQPVTVPDSRLDSRKIEDFPEVENASRFRNSPLASHEAALDVGANNLVACSTTTGNQYVYDGRELFGRFRETTDEIARLQSKLPERRSLSESRKTKSSGRLREGRYSSKRIRRLYRQRTKRRDHAQNALVRDLVERLYDEGVATVYVGDLTDVLETHWSVRVNEKTHNFWAFKKFIHRLACVCEEYGISLEVESEAWTSQTCPECGDHEETVRHGETLTCPCGFEGHADLTASETFLRENSDCEVRPMARPVRFEWDDHDWSGKPCPHESPKEVRTNPQVASVGR</sequence>
<dbReference type="InterPro" id="IPR001959">
    <property type="entry name" value="Transposase"/>
</dbReference>
<comment type="similarity">
    <text evidence="1">In the C-terminal section; belongs to the transposase 35 family.</text>
</comment>
<feature type="domain" description="Probable transposase IS891/IS1136/IS1341" evidence="7">
    <location>
        <begin position="205"/>
        <end position="328"/>
    </location>
</feature>
<keyword evidence="3" id="KW-0815">Transposition</keyword>
<dbReference type="InterPro" id="IPR010095">
    <property type="entry name" value="Cas12f1-like_TNB"/>
</dbReference>
<feature type="compositionally biased region" description="Basic and acidic residues" evidence="6">
    <location>
        <begin position="436"/>
        <end position="450"/>
    </location>
</feature>
<gene>
    <name evidence="9" type="ORF">GCM10009030_32600</name>
</gene>
<feature type="region of interest" description="Disordered" evidence="6">
    <location>
        <begin position="255"/>
        <end position="279"/>
    </location>
</feature>
<dbReference type="GO" id="GO:0006310">
    <property type="term" value="P:DNA recombination"/>
    <property type="evidence" value="ECO:0007669"/>
    <property type="project" value="UniProtKB-KW"/>
</dbReference>
<dbReference type="GO" id="GO:0003677">
    <property type="term" value="F:DNA binding"/>
    <property type="evidence" value="ECO:0007669"/>
    <property type="project" value="UniProtKB-KW"/>
</dbReference>
<evidence type="ECO:0000256" key="5">
    <source>
        <dbReference type="ARBA" id="ARBA00023172"/>
    </source>
</evidence>
<dbReference type="PANTHER" id="PTHR30405">
    <property type="entry name" value="TRANSPOSASE"/>
    <property type="match status" value="1"/>
</dbReference>
<evidence type="ECO:0000313" key="10">
    <source>
        <dbReference type="Proteomes" id="UP000605784"/>
    </source>
</evidence>